<evidence type="ECO:0000256" key="5">
    <source>
        <dbReference type="ARBA" id="ARBA00022443"/>
    </source>
</evidence>
<sequence length="574" mass="65766">MRQWKIALGMLAIWLCIVLYMTISVPSGQETASRTERNLAKAMEELEKLNKQNKELQQLMAQFKESSLLNNQPVNTEVKQLQSRLQKASDDLSFFSEKADMSPRALTAEEEQARRKAENTMTELWYFLESQLNKIEKNLDKAHVSSLRRNLEGYRRTMLEDFEQLRAANKANEWRLEKSKELGDLVQRRFEYLQNPVDCKKAKKVVCNLHKGCGFGCQLHHIAYCLIAGYAMERTLILESKGWRYSPKGWESVFQPLSKTCTEAGSRSRKPWGSSQKDMDKYLAIDLPIVDSLHPRPDFMPLSVPEDLAEELSTFHGDPAVWWIGQVITYLLRMQPDIEKDVLNTGKKMGFKNTIVGLHVRRTDKINLEAAYHSIEEYMSHVKEFYDQLERKHPNIARRVYLATDDANVLPDAKLKYPGYTFISDITISQSAGLGTRYTDSSLRGVIIDIYYLARCDFLVCTFSSQVCRVAYEVMQTLHGDASKYFRSLDDVFYYGGQNAHDLRIIEAHQSDGDNVMEIQPGDRVGIAGNHWDGYSKGTNRRTGVSGLFPSYKAENPVIGVKMPTYPDVPRKKS</sequence>
<dbReference type="CDD" id="cd11300">
    <property type="entry name" value="Fut8_like"/>
    <property type="match status" value="1"/>
</dbReference>
<feature type="chain" id="PRO_5043718695" description="Alpha-(1,6)-fucosyltransferase" evidence="20">
    <location>
        <begin position="29"/>
        <end position="574"/>
    </location>
</feature>
<evidence type="ECO:0000256" key="16">
    <source>
        <dbReference type="ARBA" id="ARBA00032208"/>
    </source>
</evidence>
<name>A0AAV2HKA6_LYMST</name>
<evidence type="ECO:0000256" key="8">
    <source>
        <dbReference type="ARBA" id="ARBA00022692"/>
    </source>
</evidence>
<dbReference type="PROSITE" id="PS51659">
    <property type="entry name" value="GT23"/>
    <property type="match status" value="1"/>
</dbReference>
<keyword evidence="6 18" id="KW-0328">Glycosyltransferase</keyword>
<comment type="caution">
    <text evidence="22">The sequence shown here is derived from an EMBL/GenBank/DDBJ whole genome shotgun (WGS) entry which is preliminary data.</text>
</comment>
<accession>A0AAV2HKA6</accession>
<evidence type="ECO:0000256" key="3">
    <source>
        <dbReference type="ARBA" id="ARBA00012660"/>
    </source>
</evidence>
<dbReference type="EC" id="2.4.1.68" evidence="3"/>
<evidence type="ECO:0000259" key="21">
    <source>
        <dbReference type="PROSITE" id="PS51659"/>
    </source>
</evidence>
<comment type="subcellular location">
    <subcellularLocation>
        <location evidence="1">Golgi apparatus</location>
        <location evidence="1">Golgi stack membrane</location>
        <topology evidence="1">Single-pass type II membrane protein</topology>
    </subcellularLocation>
</comment>
<dbReference type="Gene3D" id="2.30.30.40">
    <property type="entry name" value="SH3 Domains"/>
    <property type="match status" value="1"/>
</dbReference>
<dbReference type="InterPro" id="IPR027350">
    <property type="entry name" value="GT23_dom"/>
</dbReference>
<keyword evidence="5" id="KW-0728">SH3 domain</keyword>
<evidence type="ECO:0000256" key="20">
    <source>
        <dbReference type="SAM" id="SignalP"/>
    </source>
</evidence>
<evidence type="ECO:0000256" key="18">
    <source>
        <dbReference type="PROSITE-ProRule" id="PRU00992"/>
    </source>
</evidence>
<dbReference type="Gene3D" id="3.40.50.11350">
    <property type="match status" value="1"/>
</dbReference>
<dbReference type="FunFam" id="2.30.30.40:FF:000070">
    <property type="entry name" value="Alpha-(1,6)-fucosyltransferase"/>
    <property type="match status" value="1"/>
</dbReference>
<dbReference type="AlphaFoldDB" id="A0AAV2HKA6"/>
<evidence type="ECO:0000256" key="1">
    <source>
        <dbReference type="ARBA" id="ARBA00004447"/>
    </source>
</evidence>
<comment type="pathway">
    <text evidence="2">Protein modification; protein glycosylation.</text>
</comment>
<evidence type="ECO:0000256" key="19">
    <source>
        <dbReference type="SAM" id="Coils"/>
    </source>
</evidence>
<dbReference type="EMBL" id="CAXITT010000154">
    <property type="protein sequence ID" value="CAL1533858.1"/>
    <property type="molecule type" value="Genomic_DNA"/>
</dbReference>
<dbReference type="PANTHER" id="PTHR13132">
    <property type="entry name" value="ALPHA- 1,6 -FUCOSYLTRANSFERASE"/>
    <property type="match status" value="1"/>
</dbReference>
<feature type="signal peptide" evidence="20">
    <location>
        <begin position="1"/>
        <end position="28"/>
    </location>
</feature>
<dbReference type="Pfam" id="PF19745">
    <property type="entry name" value="FUT8_N_cat"/>
    <property type="match status" value="1"/>
</dbReference>
<dbReference type="GO" id="GO:0032580">
    <property type="term" value="C:Golgi cisterna membrane"/>
    <property type="evidence" value="ECO:0007669"/>
    <property type="project" value="UniProtKB-SubCell"/>
</dbReference>
<evidence type="ECO:0000256" key="7">
    <source>
        <dbReference type="ARBA" id="ARBA00022679"/>
    </source>
</evidence>
<evidence type="ECO:0000256" key="17">
    <source>
        <dbReference type="ARBA" id="ARBA00093238"/>
    </source>
</evidence>
<comment type="similarity">
    <text evidence="18">Belongs to the glycosyltransferase 23 family.</text>
</comment>
<dbReference type="InterPro" id="IPR045573">
    <property type="entry name" value="Fut8_N_cat"/>
</dbReference>
<evidence type="ECO:0000256" key="13">
    <source>
        <dbReference type="ARBA" id="ARBA00023157"/>
    </source>
</evidence>
<keyword evidence="12" id="KW-0472">Membrane</keyword>
<organism evidence="22 23">
    <name type="scientific">Lymnaea stagnalis</name>
    <name type="common">Great pond snail</name>
    <name type="synonym">Helix stagnalis</name>
    <dbReference type="NCBI Taxonomy" id="6523"/>
    <lineage>
        <taxon>Eukaryota</taxon>
        <taxon>Metazoa</taxon>
        <taxon>Spiralia</taxon>
        <taxon>Lophotrochozoa</taxon>
        <taxon>Mollusca</taxon>
        <taxon>Gastropoda</taxon>
        <taxon>Heterobranchia</taxon>
        <taxon>Euthyneura</taxon>
        <taxon>Panpulmonata</taxon>
        <taxon>Hygrophila</taxon>
        <taxon>Lymnaeoidea</taxon>
        <taxon>Lymnaeidae</taxon>
        <taxon>Lymnaea</taxon>
    </lineage>
</organism>
<dbReference type="FunFam" id="3.40.50.11350:FF:000001">
    <property type="entry name" value="Alpha-(1,6)-fucosyltransferase"/>
    <property type="match status" value="1"/>
</dbReference>
<keyword evidence="11" id="KW-0333">Golgi apparatus</keyword>
<keyword evidence="23" id="KW-1185">Reference proteome</keyword>
<dbReference type="InterPro" id="IPR035653">
    <property type="entry name" value="Fut8_SH3"/>
</dbReference>
<evidence type="ECO:0000256" key="9">
    <source>
        <dbReference type="ARBA" id="ARBA00022968"/>
    </source>
</evidence>
<evidence type="ECO:0000256" key="12">
    <source>
        <dbReference type="ARBA" id="ARBA00023136"/>
    </source>
</evidence>
<keyword evidence="20" id="KW-0732">Signal</keyword>
<feature type="region of interest" description="Important for donor substrate binding" evidence="18">
    <location>
        <begin position="361"/>
        <end position="362"/>
    </location>
</feature>
<protein>
    <recommendedName>
        <fullName evidence="4">Alpha-(1,6)-fucosyltransferase</fullName>
        <ecNumber evidence="3">2.4.1.68</ecNumber>
    </recommendedName>
    <alternativeName>
        <fullName evidence="14">GDP-L-Fuc:N-acetyl-beta-D-glucosaminide alpha1,6-fucosyltransferase</fullName>
    </alternativeName>
    <alternativeName>
        <fullName evidence="16">GDP-fucose--glycoprotein fucosyltransferase</fullName>
    </alternativeName>
    <alternativeName>
        <fullName evidence="15">Glycoprotein 6-alpha-L-fucosyltransferase</fullName>
    </alternativeName>
</protein>
<dbReference type="PANTHER" id="PTHR13132:SF29">
    <property type="entry name" value="ALPHA-(1,6)-FUCOSYLTRANSFERASE"/>
    <property type="match status" value="1"/>
</dbReference>
<comment type="catalytic activity">
    <reaction evidence="17">
        <text>N(4)-{beta-D-GlcNAc-(1-&gt;2)-alpha-D-Man-(1-&gt;3)-[beta-D-GlcNAc-(1-&gt;2)-alpha-D-Man-(1-&gt;6)]-beta-D-Man-(1-&gt;4)-beta-D-GlcNAc-(1-&gt;4)-beta-D-GlcNAc}-L-asparaginyl-[protein] + GDP-beta-L-fucose = an N(4)-{beta-D-GlcNAc-(1-&gt;2)-alpha-D-Man-(1-&gt;3)-[beta-D-GlcNAc-(1-&gt;2)-alpha-D-Man-(1-&gt;6)]-beta-D-Man-(1-&gt;4)-beta-D-GlcNAc-(1-&gt;4)-[alpha-L-Fuc-(1-&gt;6)]-beta-D-GlcNAc}-L-asparaginyl-[protein] + GDP + H(+)</text>
        <dbReference type="Rhea" id="RHEA:12985"/>
        <dbReference type="Rhea" id="RHEA-COMP:13526"/>
        <dbReference type="Rhea" id="RHEA-COMP:13532"/>
        <dbReference type="ChEBI" id="CHEBI:15378"/>
        <dbReference type="ChEBI" id="CHEBI:57273"/>
        <dbReference type="ChEBI" id="CHEBI:58189"/>
        <dbReference type="ChEBI" id="CHEBI:60651"/>
        <dbReference type="ChEBI" id="CHEBI:137207"/>
        <dbReference type="EC" id="2.4.1.68"/>
    </reaction>
</comment>
<keyword evidence="7 18" id="KW-0808">Transferase</keyword>
<reference evidence="22 23" key="1">
    <citation type="submission" date="2024-04" db="EMBL/GenBank/DDBJ databases">
        <authorList>
            <consortium name="Genoscope - CEA"/>
            <person name="William W."/>
        </authorList>
    </citation>
    <scope>NUCLEOTIDE SEQUENCE [LARGE SCALE GENOMIC DNA]</scope>
</reference>
<feature type="coiled-coil region" evidence="19">
    <location>
        <begin position="32"/>
        <end position="98"/>
    </location>
</feature>
<evidence type="ECO:0000256" key="10">
    <source>
        <dbReference type="ARBA" id="ARBA00022989"/>
    </source>
</evidence>
<dbReference type="GO" id="GO:0008424">
    <property type="term" value="F:glycoprotein 6-alpha-L-fucosyltransferase activity"/>
    <property type="evidence" value="ECO:0007669"/>
    <property type="project" value="UniProtKB-EC"/>
</dbReference>
<dbReference type="Proteomes" id="UP001497497">
    <property type="component" value="Unassembled WGS sequence"/>
</dbReference>
<dbReference type="CDD" id="cd11792">
    <property type="entry name" value="SH3_Fut8"/>
    <property type="match status" value="1"/>
</dbReference>
<evidence type="ECO:0000256" key="6">
    <source>
        <dbReference type="ARBA" id="ARBA00022676"/>
    </source>
</evidence>
<evidence type="ECO:0000256" key="2">
    <source>
        <dbReference type="ARBA" id="ARBA00004922"/>
    </source>
</evidence>
<dbReference type="Gene3D" id="1.10.287.1060">
    <property type="entry name" value="ESAT-6-like"/>
    <property type="match status" value="1"/>
</dbReference>
<evidence type="ECO:0000256" key="11">
    <source>
        <dbReference type="ARBA" id="ARBA00023034"/>
    </source>
</evidence>
<evidence type="ECO:0000313" key="23">
    <source>
        <dbReference type="Proteomes" id="UP001497497"/>
    </source>
</evidence>
<feature type="domain" description="GT23" evidence="21">
    <location>
        <begin position="201"/>
        <end position="489"/>
    </location>
</feature>
<evidence type="ECO:0000313" key="22">
    <source>
        <dbReference type="EMBL" id="CAL1533858.1"/>
    </source>
</evidence>
<evidence type="ECO:0000256" key="14">
    <source>
        <dbReference type="ARBA" id="ARBA00030434"/>
    </source>
</evidence>
<evidence type="ECO:0000256" key="4">
    <source>
        <dbReference type="ARBA" id="ARBA00018201"/>
    </source>
</evidence>
<dbReference type="GO" id="GO:0006487">
    <property type="term" value="P:protein N-linked glycosylation"/>
    <property type="evidence" value="ECO:0007669"/>
    <property type="project" value="TreeGrafter"/>
</dbReference>
<gene>
    <name evidence="22" type="ORF">GSLYS_00007818001</name>
</gene>
<keyword evidence="19" id="KW-0175">Coiled coil</keyword>
<proteinExistence type="inferred from homology"/>
<keyword evidence="9" id="KW-0735">Signal-anchor</keyword>
<keyword evidence="13" id="KW-1015">Disulfide bond</keyword>
<keyword evidence="10" id="KW-1133">Transmembrane helix</keyword>
<keyword evidence="8" id="KW-0812">Transmembrane</keyword>
<evidence type="ECO:0000256" key="15">
    <source>
        <dbReference type="ARBA" id="ARBA00030648"/>
    </source>
</evidence>